<protein>
    <submittedName>
        <fullName evidence="1">14110_t:CDS:1</fullName>
    </submittedName>
</protein>
<gene>
    <name evidence="1" type="ORF">ACOLOM_LOCUS3219</name>
</gene>
<comment type="caution">
    <text evidence="1">The sequence shown here is derived from an EMBL/GenBank/DDBJ whole genome shotgun (WGS) entry which is preliminary data.</text>
</comment>
<dbReference type="EMBL" id="CAJVPT010004694">
    <property type="protein sequence ID" value="CAG8511045.1"/>
    <property type="molecule type" value="Genomic_DNA"/>
</dbReference>
<evidence type="ECO:0000313" key="2">
    <source>
        <dbReference type="Proteomes" id="UP000789525"/>
    </source>
</evidence>
<dbReference type="Proteomes" id="UP000789525">
    <property type="component" value="Unassembled WGS sequence"/>
</dbReference>
<organism evidence="1 2">
    <name type="scientific">Acaulospora colombiana</name>
    <dbReference type="NCBI Taxonomy" id="27376"/>
    <lineage>
        <taxon>Eukaryota</taxon>
        <taxon>Fungi</taxon>
        <taxon>Fungi incertae sedis</taxon>
        <taxon>Mucoromycota</taxon>
        <taxon>Glomeromycotina</taxon>
        <taxon>Glomeromycetes</taxon>
        <taxon>Diversisporales</taxon>
        <taxon>Acaulosporaceae</taxon>
        <taxon>Acaulospora</taxon>
    </lineage>
</organism>
<name>A0ACA9L8Q7_9GLOM</name>
<evidence type="ECO:0000313" key="1">
    <source>
        <dbReference type="EMBL" id="CAG8511045.1"/>
    </source>
</evidence>
<sequence length="168" mass="19535">MKFANDSILVNKKPLTEEEIEKIYSLRILKKKWAEIARELGNKRTPNTIKNVWNQRLSKTSRGKEIDGKNEKFFAKMHANQFLNRDIEIFTGEHRDNIGAQSAFVSHSGEHLEKPKAEPVDHPEDRKFADSLDDIKLPPLDYSTRQSNIQLPSFSHVWNTFTTYQAPR</sequence>
<proteinExistence type="predicted"/>
<reference evidence="1" key="1">
    <citation type="submission" date="2021-06" db="EMBL/GenBank/DDBJ databases">
        <authorList>
            <person name="Kallberg Y."/>
            <person name="Tangrot J."/>
            <person name="Rosling A."/>
        </authorList>
    </citation>
    <scope>NUCLEOTIDE SEQUENCE</scope>
    <source>
        <strain evidence="1">CL356</strain>
    </source>
</reference>
<keyword evidence="2" id="KW-1185">Reference proteome</keyword>
<accession>A0ACA9L8Q7</accession>